<name>A0A7M7KPK3_VARDE</name>
<evidence type="ECO:0000256" key="1">
    <source>
        <dbReference type="SAM" id="MobiDB-lite"/>
    </source>
</evidence>
<dbReference type="EnsemblMetazoa" id="XM_022813085">
    <property type="protein sequence ID" value="XP_022668820"/>
    <property type="gene ID" value="LOC111253543"/>
</dbReference>
<accession>A0A7M7KPK3</accession>
<dbReference type="EnsemblMetazoa" id="XM_022813087">
    <property type="protein sequence ID" value="XP_022668822"/>
    <property type="gene ID" value="LOC111253543"/>
</dbReference>
<dbReference type="OrthoDB" id="10483922at2759"/>
<evidence type="ECO:0008006" key="4">
    <source>
        <dbReference type="Google" id="ProtNLM"/>
    </source>
</evidence>
<feature type="region of interest" description="Disordered" evidence="1">
    <location>
        <begin position="1"/>
        <end position="52"/>
    </location>
</feature>
<organism evidence="2 3">
    <name type="scientific">Varroa destructor</name>
    <name type="common">Honeybee mite</name>
    <dbReference type="NCBI Taxonomy" id="109461"/>
    <lineage>
        <taxon>Eukaryota</taxon>
        <taxon>Metazoa</taxon>
        <taxon>Ecdysozoa</taxon>
        <taxon>Arthropoda</taxon>
        <taxon>Chelicerata</taxon>
        <taxon>Arachnida</taxon>
        <taxon>Acari</taxon>
        <taxon>Parasitiformes</taxon>
        <taxon>Mesostigmata</taxon>
        <taxon>Gamasina</taxon>
        <taxon>Dermanyssoidea</taxon>
        <taxon>Varroidae</taxon>
        <taxon>Varroa</taxon>
    </lineage>
</organism>
<dbReference type="GeneID" id="111253543"/>
<proteinExistence type="predicted"/>
<dbReference type="RefSeq" id="XP_022668822.1">
    <property type="nucleotide sequence ID" value="XM_022813087.1"/>
</dbReference>
<sequence>MSSRFIVQEVDASEEPTGSPSRLHREPSPLLQSPPTSDDEATSEDRQRPKYHSNSDCLTKLELLGCAACGECFESSEALVEHQEHRCAGLSSDAECEEELTNFGPPPRPFIACAKCPELSFNGRCDLIRHLKGHRKCSIGKNKCNSSGAGKGRAIFVKMICLCQLRPCRCPTRSHKKIRPVTDGSHSGSAGAVLCNMCFAGKLSLDKETDVSAKKERAESSPSACVHCAMYASETQRHQQ</sequence>
<dbReference type="RefSeq" id="XP_022668819.1">
    <property type="nucleotide sequence ID" value="XM_022813084.1"/>
</dbReference>
<protein>
    <recommendedName>
        <fullName evidence="4">C2H2-type domain-containing protein</fullName>
    </recommendedName>
</protein>
<dbReference type="AlphaFoldDB" id="A0A7M7KPK3"/>
<dbReference type="InParanoid" id="A0A7M7KPK3"/>
<dbReference type="EnsemblMetazoa" id="XM_022813084">
    <property type="protein sequence ID" value="XP_022668819"/>
    <property type="gene ID" value="LOC111253543"/>
</dbReference>
<keyword evidence="3" id="KW-1185">Reference proteome</keyword>
<evidence type="ECO:0000313" key="2">
    <source>
        <dbReference type="EnsemblMetazoa" id="XP_022668821"/>
    </source>
</evidence>
<reference evidence="2" key="1">
    <citation type="submission" date="2021-01" db="UniProtKB">
        <authorList>
            <consortium name="EnsemblMetazoa"/>
        </authorList>
    </citation>
    <scope>IDENTIFICATION</scope>
</reference>
<evidence type="ECO:0000313" key="3">
    <source>
        <dbReference type="Proteomes" id="UP000594260"/>
    </source>
</evidence>
<dbReference type="KEGG" id="vde:111253543"/>
<dbReference type="RefSeq" id="XP_022668821.1">
    <property type="nucleotide sequence ID" value="XM_022813086.1"/>
</dbReference>
<dbReference type="RefSeq" id="XP_022668820.1">
    <property type="nucleotide sequence ID" value="XM_022813085.1"/>
</dbReference>
<dbReference type="EnsemblMetazoa" id="XM_022813086">
    <property type="protein sequence ID" value="XP_022668821"/>
    <property type="gene ID" value="LOC111253543"/>
</dbReference>
<dbReference type="Proteomes" id="UP000594260">
    <property type="component" value="Unplaced"/>
</dbReference>